<evidence type="ECO:0000313" key="2">
    <source>
        <dbReference type="EMBL" id="MCV9385275.1"/>
    </source>
</evidence>
<dbReference type="InterPro" id="IPR051918">
    <property type="entry name" value="STPP_CPPED1"/>
</dbReference>
<dbReference type="Gene3D" id="3.60.21.10">
    <property type="match status" value="1"/>
</dbReference>
<dbReference type="Pfam" id="PF00149">
    <property type="entry name" value="Metallophos"/>
    <property type="match status" value="1"/>
</dbReference>
<organism evidence="2 3">
    <name type="scientific">Reichenbachiella ulvae</name>
    <dbReference type="NCBI Taxonomy" id="2980104"/>
    <lineage>
        <taxon>Bacteria</taxon>
        <taxon>Pseudomonadati</taxon>
        <taxon>Bacteroidota</taxon>
        <taxon>Cytophagia</taxon>
        <taxon>Cytophagales</taxon>
        <taxon>Reichenbachiellaceae</taxon>
        <taxon>Reichenbachiella</taxon>
    </lineage>
</organism>
<dbReference type="PROSITE" id="PS51257">
    <property type="entry name" value="PROKAR_LIPOPROTEIN"/>
    <property type="match status" value="1"/>
</dbReference>
<accession>A0ABT3CP95</accession>
<dbReference type="InterPro" id="IPR004843">
    <property type="entry name" value="Calcineurin-like_PHP"/>
</dbReference>
<proteinExistence type="predicted"/>
<evidence type="ECO:0000313" key="3">
    <source>
        <dbReference type="Proteomes" id="UP001300692"/>
    </source>
</evidence>
<gene>
    <name evidence="2" type="ORF">N7U62_01300</name>
</gene>
<dbReference type="SUPFAM" id="SSF56300">
    <property type="entry name" value="Metallo-dependent phosphatases"/>
    <property type="match status" value="1"/>
</dbReference>
<name>A0ABT3CP95_9BACT</name>
<dbReference type="RefSeq" id="WP_264136067.1">
    <property type="nucleotide sequence ID" value="NZ_JAOYOD010000001.1"/>
</dbReference>
<comment type="caution">
    <text evidence="2">The sequence shown here is derived from an EMBL/GenBank/DDBJ whole genome shotgun (WGS) entry which is preliminary data.</text>
</comment>
<sequence>MINKYLYLLIIVGFFACKQVPPSFTFVQLCDTQLGMGGYEHDKASFEQAVKQINALDPAFVVVCGDLVNDASDSSFSDFNSIREGFRMPCYLASGNHDVGNLPTAQSLIYYREKIGDDYYQFEYSDVAFLVTNTQLWKAEVPEESQRHHDWFMESLKANKNKFQSQVVIGHYPLYIDSISEEEAYFNLPSDKRFSLVEAFEQNHVRAYLSGHTHHRMINQYNSIWMVGGDPTSKVFDENPLGFRVWTVSADTLLHDFVALEGFEFSTEK</sequence>
<dbReference type="InterPro" id="IPR029052">
    <property type="entry name" value="Metallo-depent_PP-like"/>
</dbReference>
<evidence type="ECO:0000259" key="1">
    <source>
        <dbReference type="Pfam" id="PF00149"/>
    </source>
</evidence>
<dbReference type="PANTHER" id="PTHR43143">
    <property type="entry name" value="METALLOPHOSPHOESTERASE, CALCINEURIN SUPERFAMILY"/>
    <property type="match status" value="1"/>
</dbReference>
<dbReference type="Proteomes" id="UP001300692">
    <property type="component" value="Unassembled WGS sequence"/>
</dbReference>
<keyword evidence="3" id="KW-1185">Reference proteome</keyword>
<reference evidence="2 3" key="1">
    <citation type="submission" date="2022-10" db="EMBL/GenBank/DDBJ databases">
        <title>Comparative genomics and taxonomic characterization of three novel marine species of genus Reichenbachiella exhibiting antioxidant and polysaccharide degradation activities.</title>
        <authorList>
            <person name="Muhammad N."/>
            <person name="Lee Y.-J."/>
            <person name="Ko J."/>
            <person name="Kim S.-G."/>
        </authorList>
    </citation>
    <scope>NUCLEOTIDE SEQUENCE [LARGE SCALE GENOMIC DNA]</scope>
    <source>
        <strain evidence="2 3">ABR2-5</strain>
    </source>
</reference>
<dbReference type="PANTHER" id="PTHR43143:SF1">
    <property type="entry name" value="SERINE_THREONINE-PROTEIN PHOSPHATASE CPPED1"/>
    <property type="match status" value="1"/>
</dbReference>
<feature type="domain" description="Calcineurin-like phosphoesterase" evidence="1">
    <location>
        <begin position="29"/>
        <end position="215"/>
    </location>
</feature>
<protein>
    <submittedName>
        <fullName evidence="2">Metallophosphoesterase</fullName>
    </submittedName>
</protein>
<dbReference type="EMBL" id="JAOYOD010000001">
    <property type="protein sequence ID" value="MCV9385275.1"/>
    <property type="molecule type" value="Genomic_DNA"/>
</dbReference>